<keyword evidence="4 5" id="KW-0472">Membrane</keyword>
<dbReference type="PANTHER" id="PTHR43341">
    <property type="entry name" value="AMINO ACID PERMEASE"/>
    <property type="match status" value="1"/>
</dbReference>
<dbReference type="InterPro" id="IPR050524">
    <property type="entry name" value="APC_YAT"/>
</dbReference>
<proteinExistence type="predicted"/>
<dbReference type="EMBL" id="JAGTJS010000015">
    <property type="protein sequence ID" value="KAH7247850.1"/>
    <property type="molecule type" value="Genomic_DNA"/>
</dbReference>
<evidence type="ECO:0000256" key="3">
    <source>
        <dbReference type="ARBA" id="ARBA00022989"/>
    </source>
</evidence>
<dbReference type="PANTHER" id="PTHR43341:SF9">
    <property type="entry name" value="DICARBOXYLIC AMINO ACID PERMEASE"/>
    <property type="match status" value="1"/>
</dbReference>
<dbReference type="Pfam" id="PF00324">
    <property type="entry name" value="AA_permease"/>
    <property type="match status" value="1"/>
</dbReference>
<dbReference type="OrthoDB" id="3900342at2759"/>
<accession>A0A9P9H018</accession>
<dbReference type="InterPro" id="IPR004841">
    <property type="entry name" value="AA-permease/SLC12A_dom"/>
</dbReference>
<sequence length="116" mass="13225">RKTIPRAMKRTFYRILFFCCISVLLVVPYNSNKFTFTRKEKTDVSTSPFVIAARLAQVKVILHIINACILIFFFSASNSDLYIASRTLYGLSSERLASTIFKRTNARGVPVYVLGF</sequence>
<feature type="transmembrane region" description="Helical" evidence="5">
    <location>
        <begin position="12"/>
        <end position="31"/>
    </location>
</feature>
<evidence type="ECO:0000313" key="8">
    <source>
        <dbReference type="Proteomes" id="UP000736672"/>
    </source>
</evidence>
<dbReference type="AlphaFoldDB" id="A0A9P9H018"/>
<feature type="non-terminal residue" evidence="7">
    <location>
        <position position="1"/>
    </location>
</feature>
<evidence type="ECO:0000259" key="6">
    <source>
        <dbReference type="Pfam" id="PF00324"/>
    </source>
</evidence>
<evidence type="ECO:0000256" key="5">
    <source>
        <dbReference type="SAM" id="Phobius"/>
    </source>
</evidence>
<dbReference type="Proteomes" id="UP000736672">
    <property type="component" value="Unassembled WGS sequence"/>
</dbReference>
<keyword evidence="3 5" id="KW-1133">Transmembrane helix</keyword>
<dbReference type="GO" id="GO:0016020">
    <property type="term" value="C:membrane"/>
    <property type="evidence" value="ECO:0007669"/>
    <property type="project" value="UniProtKB-SubCell"/>
</dbReference>
<evidence type="ECO:0000256" key="2">
    <source>
        <dbReference type="ARBA" id="ARBA00022692"/>
    </source>
</evidence>
<comment type="subcellular location">
    <subcellularLocation>
        <location evidence="1">Membrane</location>
        <topology evidence="1">Multi-pass membrane protein</topology>
    </subcellularLocation>
</comment>
<keyword evidence="2 5" id="KW-0812">Transmembrane</keyword>
<gene>
    <name evidence="7" type="ORF">B0J15DRAFT_401782</name>
</gene>
<evidence type="ECO:0000256" key="1">
    <source>
        <dbReference type="ARBA" id="ARBA00004141"/>
    </source>
</evidence>
<evidence type="ECO:0000256" key="4">
    <source>
        <dbReference type="ARBA" id="ARBA00023136"/>
    </source>
</evidence>
<reference evidence="7" key="1">
    <citation type="journal article" date="2021" name="Nat. Commun.">
        <title>Genetic determinants of endophytism in the Arabidopsis root mycobiome.</title>
        <authorList>
            <person name="Mesny F."/>
            <person name="Miyauchi S."/>
            <person name="Thiergart T."/>
            <person name="Pickel B."/>
            <person name="Atanasova L."/>
            <person name="Karlsson M."/>
            <person name="Huettel B."/>
            <person name="Barry K.W."/>
            <person name="Haridas S."/>
            <person name="Chen C."/>
            <person name="Bauer D."/>
            <person name="Andreopoulos W."/>
            <person name="Pangilinan J."/>
            <person name="LaButti K."/>
            <person name="Riley R."/>
            <person name="Lipzen A."/>
            <person name="Clum A."/>
            <person name="Drula E."/>
            <person name="Henrissat B."/>
            <person name="Kohler A."/>
            <person name="Grigoriev I.V."/>
            <person name="Martin F.M."/>
            <person name="Hacquard S."/>
        </authorList>
    </citation>
    <scope>NUCLEOTIDE SEQUENCE</scope>
    <source>
        <strain evidence="7">FSSC 5 MPI-SDFR-AT-0091</strain>
    </source>
</reference>
<comment type="caution">
    <text evidence="7">The sequence shown here is derived from an EMBL/GenBank/DDBJ whole genome shotgun (WGS) entry which is preliminary data.</text>
</comment>
<feature type="domain" description="Amino acid permease/ SLC12A" evidence="6">
    <location>
        <begin position="1"/>
        <end position="112"/>
    </location>
</feature>
<feature type="transmembrane region" description="Helical" evidence="5">
    <location>
        <begin position="51"/>
        <end position="76"/>
    </location>
</feature>
<protein>
    <submittedName>
        <fullName evidence="7">Amino acid permease/ SLC12A domain-containing protein</fullName>
    </submittedName>
</protein>
<dbReference type="GO" id="GO:0015171">
    <property type="term" value="F:amino acid transmembrane transporter activity"/>
    <property type="evidence" value="ECO:0007669"/>
    <property type="project" value="TreeGrafter"/>
</dbReference>
<name>A0A9P9H018_FUSSL</name>
<dbReference type="Gene3D" id="1.20.1740.10">
    <property type="entry name" value="Amino acid/polyamine transporter I"/>
    <property type="match status" value="1"/>
</dbReference>
<keyword evidence="8" id="KW-1185">Reference proteome</keyword>
<evidence type="ECO:0000313" key="7">
    <source>
        <dbReference type="EMBL" id="KAH7247850.1"/>
    </source>
</evidence>
<organism evidence="7 8">
    <name type="scientific">Fusarium solani</name>
    <name type="common">Filamentous fungus</name>
    <dbReference type="NCBI Taxonomy" id="169388"/>
    <lineage>
        <taxon>Eukaryota</taxon>
        <taxon>Fungi</taxon>
        <taxon>Dikarya</taxon>
        <taxon>Ascomycota</taxon>
        <taxon>Pezizomycotina</taxon>
        <taxon>Sordariomycetes</taxon>
        <taxon>Hypocreomycetidae</taxon>
        <taxon>Hypocreales</taxon>
        <taxon>Nectriaceae</taxon>
        <taxon>Fusarium</taxon>
        <taxon>Fusarium solani species complex</taxon>
    </lineage>
</organism>